<evidence type="ECO:0000313" key="8">
    <source>
        <dbReference type="EMBL" id="SDH99294.1"/>
    </source>
</evidence>
<evidence type="ECO:0000256" key="4">
    <source>
        <dbReference type="PIRSR" id="PIRSR015582-1"/>
    </source>
</evidence>
<dbReference type="InterPro" id="IPR011206">
    <property type="entry name" value="Citrate_lyase_beta/mcl1/mcl2"/>
</dbReference>
<feature type="domain" description="HpcH/HpaI aldolase/citrate lyase" evidence="7">
    <location>
        <begin position="9"/>
        <end position="210"/>
    </location>
</feature>
<dbReference type="RefSeq" id="WP_269457090.1">
    <property type="nucleotide sequence ID" value="NZ_LT629695.1"/>
</dbReference>
<dbReference type="InterPro" id="IPR040442">
    <property type="entry name" value="Pyrv_kinase-like_dom_sf"/>
</dbReference>
<keyword evidence="3 5" id="KW-0460">Magnesium</keyword>
<dbReference type="SUPFAM" id="SSF51621">
    <property type="entry name" value="Phosphoenolpyruvate/pyruvate domain"/>
    <property type="match status" value="1"/>
</dbReference>
<feature type="binding site" evidence="5">
    <location>
        <position position="137"/>
    </location>
    <ligand>
        <name>Mg(2+)</name>
        <dbReference type="ChEBI" id="CHEBI:18420"/>
    </ligand>
</feature>
<name>A0A1G8GY68_9MICO</name>
<dbReference type="GO" id="GO:0016829">
    <property type="term" value="F:lyase activity"/>
    <property type="evidence" value="ECO:0007669"/>
    <property type="project" value="UniProtKB-KW"/>
</dbReference>
<feature type="region of interest" description="Disordered" evidence="6">
    <location>
        <begin position="261"/>
        <end position="294"/>
    </location>
</feature>
<accession>A0A1G8GY68</accession>
<feature type="binding site" evidence="5">
    <location>
        <position position="111"/>
    </location>
    <ligand>
        <name>Mg(2+)</name>
        <dbReference type="ChEBI" id="CHEBI:18420"/>
    </ligand>
</feature>
<dbReference type="Pfam" id="PF03328">
    <property type="entry name" value="HpcH_HpaI"/>
    <property type="match status" value="1"/>
</dbReference>
<protein>
    <submittedName>
        <fullName evidence="8">Citrate lyase subunit beta / citryl-CoA lyase</fullName>
    </submittedName>
</protein>
<dbReference type="AlphaFoldDB" id="A0A1G8GY68"/>
<reference evidence="9" key="1">
    <citation type="submission" date="2016-10" db="EMBL/GenBank/DDBJ databases">
        <authorList>
            <person name="Varghese N."/>
            <person name="Submissions S."/>
        </authorList>
    </citation>
    <scope>NUCLEOTIDE SEQUENCE [LARGE SCALE GENOMIC DNA]</scope>
    <source>
        <strain evidence="9">DSM 22002</strain>
    </source>
</reference>
<evidence type="ECO:0000256" key="3">
    <source>
        <dbReference type="ARBA" id="ARBA00022842"/>
    </source>
</evidence>
<evidence type="ECO:0000313" key="9">
    <source>
        <dbReference type="Proteomes" id="UP000198822"/>
    </source>
</evidence>
<proteinExistence type="predicted"/>
<feature type="binding site" evidence="4">
    <location>
        <position position="63"/>
    </location>
    <ligand>
        <name>substrate</name>
    </ligand>
</feature>
<dbReference type="STRING" id="399736.SAMN04489720_3122"/>
<comment type="cofactor">
    <cofactor evidence="1">
        <name>Mg(2+)</name>
        <dbReference type="ChEBI" id="CHEBI:18420"/>
    </cofactor>
</comment>
<dbReference type="GO" id="GO:0000287">
    <property type="term" value="F:magnesium ion binding"/>
    <property type="evidence" value="ECO:0007669"/>
    <property type="project" value="TreeGrafter"/>
</dbReference>
<dbReference type="GO" id="GO:0006107">
    <property type="term" value="P:oxaloacetate metabolic process"/>
    <property type="evidence" value="ECO:0007669"/>
    <property type="project" value="TreeGrafter"/>
</dbReference>
<evidence type="ECO:0000259" key="7">
    <source>
        <dbReference type="Pfam" id="PF03328"/>
    </source>
</evidence>
<evidence type="ECO:0000256" key="1">
    <source>
        <dbReference type="ARBA" id="ARBA00001946"/>
    </source>
</evidence>
<gene>
    <name evidence="8" type="ORF">SAMN04489720_3122</name>
</gene>
<dbReference type="PIRSF" id="PIRSF015582">
    <property type="entry name" value="Cit_lyase_B"/>
    <property type="match status" value="1"/>
</dbReference>
<dbReference type="PANTHER" id="PTHR32308:SF10">
    <property type="entry name" value="CITRATE LYASE SUBUNIT BETA"/>
    <property type="match status" value="1"/>
</dbReference>
<evidence type="ECO:0000256" key="5">
    <source>
        <dbReference type="PIRSR" id="PIRSR015582-2"/>
    </source>
</evidence>
<evidence type="ECO:0000256" key="6">
    <source>
        <dbReference type="SAM" id="MobiDB-lite"/>
    </source>
</evidence>
<dbReference type="InterPro" id="IPR015813">
    <property type="entry name" value="Pyrv/PenolPyrv_kinase-like_dom"/>
</dbReference>
<sequence>MIFEMGPALLFCPGDRPDRFAKAAERADAVILDLEDAVGPDAKAAAREAIASASLDPAMTIVRVNAIGEGMLEADLDAARRAGVTTIMLAKAESPRQLDALDGFAVIALCETAAGVVHAVDIAAHPNVVALMWGAEDLVASLGGTSSRDETGAYRAVATHARSHVLLAAAASGKRAIDAIRTDIADVDGCRVEAIDASASGFFAKAAIHPAHVAPIREAFAPSADEAAWAERVLAAAAEHPGVFSFEGRMVDEPILRHARSVRARAASDPLPTRQDPAEPDEGTDAPRAHEEAS</sequence>
<dbReference type="Proteomes" id="UP000198822">
    <property type="component" value="Chromosome I"/>
</dbReference>
<evidence type="ECO:0000256" key="2">
    <source>
        <dbReference type="ARBA" id="ARBA00022723"/>
    </source>
</evidence>
<organism evidence="8 9">
    <name type="scientific">Agrococcus jejuensis</name>
    <dbReference type="NCBI Taxonomy" id="399736"/>
    <lineage>
        <taxon>Bacteria</taxon>
        <taxon>Bacillati</taxon>
        <taxon>Actinomycetota</taxon>
        <taxon>Actinomycetes</taxon>
        <taxon>Micrococcales</taxon>
        <taxon>Microbacteriaceae</taxon>
        <taxon>Agrococcus</taxon>
    </lineage>
</organism>
<feature type="compositionally biased region" description="Basic and acidic residues" evidence="6">
    <location>
        <begin position="285"/>
        <end position="294"/>
    </location>
</feature>
<keyword evidence="2 5" id="KW-0479">Metal-binding</keyword>
<keyword evidence="9" id="KW-1185">Reference proteome</keyword>
<dbReference type="InterPro" id="IPR005000">
    <property type="entry name" value="Aldolase/citrate-lyase_domain"/>
</dbReference>
<dbReference type="EMBL" id="LT629695">
    <property type="protein sequence ID" value="SDH99294.1"/>
    <property type="molecule type" value="Genomic_DNA"/>
</dbReference>
<keyword evidence="8" id="KW-0456">Lyase</keyword>
<dbReference type="Gene3D" id="3.20.20.60">
    <property type="entry name" value="Phosphoenolpyruvate-binding domains"/>
    <property type="match status" value="1"/>
</dbReference>
<feature type="binding site" evidence="4">
    <location>
        <position position="111"/>
    </location>
    <ligand>
        <name>substrate</name>
    </ligand>
</feature>
<dbReference type="PANTHER" id="PTHR32308">
    <property type="entry name" value="LYASE BETA SUBUNIT, PUTATIVE (AFU_ORTHOLOGUE AFUA_4G13030)-RELATED"/>
    <property type="match status" value="1"/>
</dbReference>